<dbReference type="PANTHER" id="PTHR34219">
    <property type="entry name" value="IRON-REGULATED INNER MEMBRANE PROTEIN-RELATED"/>
    <property type="match status" value="1"/>
</dbReference>
<keyword evidence="3" id="KW-1185">Reference proteome</keyword>
<dbReference type="RefSeq" id="WP_130141820.1">
    <property type="nucleotide sequence ID" value="NZ_SGIT01000002.1"/>
</dbReference>
<name>A0A4Q6XR19_9SPHI</name>
<dbReference type="EMBL" id="SGIT01000002">
    <property type="protein sequence ID" value="RZF59902.1"/>
    <property type="molecule type" value="Genomic_DNA"/>
</dbReference>
<reference evidence="2 3" key="1">
    <citation type="submission" date="2019-02" db="EMBL/GenBank/DDBJ databases">
        <authorList>
            <person name="Li Y."/>
        </authorList>
    </citation>
    <scope>NUCLEOTIDE SEQUENCE [LARGE SCALE GENOMIC DNA]</scope>
    <source>
        <strain evidence="2 3">30C10-4-7</strain>
    </source>
</reference>
<gene>
    <name evidence="2" type="ORF">EWE74_12260</name>
</gene>
<sequence length="386" mass="44847">MKKKILKVNAWLHLWFGLVSGVIVIILSITGCVLVFQEELKYLFSDYTSVIVQDADSQLPPSRIYQSVKERYPDKEIVSAWYWGLNKSVRVSLEGSDHFVYVNPYTADIIAEVPHEDVFHFMDEGHRHLWMSPQIGRPIVGWATFIFFFITGSGLILWWPKKWTKRMVKQSFRINWKARFKRINYDLHNVLGFYSLTLALLMAFTGLIMSFPWLRQSVVWMTGGYPTKTPVEEIQSSENYGSEDLPEALYAVDYVWVKVRKSIALHNKEAVIVHFPHEHTDEEDDHDHEDEPLYACTDMINGTWRDLSFDRQTLALLPSSSKPMHETGLAEWIMRSNYGLHTGYIGGITTKILYFFASLICASLPITGFYIWWGKRQKTSKKRGKN</sequence>
<evidence type="ECO:0000313" key="3">
    <source>
        <dbReference type="Proteomes" id="UP000292855"/>
    </source>
</evidence>
<feature type="transmembrane region" description="Helical" evidence="1">
    <location>
        <begin position="139"/>
        <end position="159"/>
    </location>
</feature>
<dbReference type="AlphaFoldDB" id="A0A4Q6XR19"/>
<dbReference type="Proteomes" id="UP000292855">
    <property type="component" value="Unassembled WGS sequence"/>
</dbReference>
<feature type="transmembrane region" description="Helical" evidence="1">
    <location>
        <begin position="12"/>
        <end position="36"/>
    </location>
</feature>
<feature type="transmembrane region" description="Helical" evidence="1">
    <location>
        <begin position="352"/>
        <end position="373"/>
    </location>
</feature>
<dbReference type="PROSITE" id="PS51257">
    <property type="entry name" value="PROKAR_LIPOPROTEIN"/>
    <property type="match status" value="1"/>
</dbReference>
<comment type="caution">
    <text evidence="2">The sequence shown here is derived from an EMBL/GenBank/DDBJ whole genome shotgun (WGS) entry which is preliminary data.</text>
</comment>
<keyword evidence="1" id="KW-1133">Transmembrane helix</keyword>
<evidence type="ECO:0000313" key="2">
    <source>
        <dbReference type="EMBL" id="RZF59902.1"/>
    </source>
</evidence>
<organism evidence="2 3">
    <name type="scientific">Sphingobacterium corticibacterium</name>
    <dbReference type="NCBI Taxonomy" id="2484746"/>
    <lineage>
        <taxon>Bacteria</taxon>
        <taxon>Pseudomonadati</taxon>
        <taxon>Bacteroidota</taxon>
        <taxon>Sphingobacteriia</taxon>
        <taxon>Sphingobacteriales</taxon>
        <taxon>Sphingobacteriaceae</taxon>
        <taxon>Sphingobacterium</taxon>
    </lineage>
</organism>
<feature type="transmembrane region" description="Helical" evidence="1">
    <location>
        <begin position="191"/>
        <end position="214"/>
    </location>
</feature>
<evidence type="ECO:0000256" key="1">
    <source>
        <dbReference type="SAM" id="Phobius"/>
    </source>
</evidence>
<protein>
    <submittedName>
        <fullName evidence="2">PepSY domain-containing protein</fullName>
    </submittedName>
</protein>
<proteinExistence type="predicted"/>
<accession>A0A4Q6XR19</accession>
<dbReference type="Pfam" id="PF03929">
    <property type="entry name" value="PepSY_TM"/>
    <property type="match status" value="1"/>
</dbReference>
<dbReference type="InterPro" id="IPR005625">
    <property type="entry name" value="PepSY-ass_TM"/>
</dbReference>
<keyword evidence="1" id="KW-0472">Membrane</keyword>
<dbReference type="PANTHER" id="PTHR34219:SF3">
    <property type="entry name" value="BLL7967 PROTEIN"/>
    <property type="match status" value="1"/>
</dbReference>
<dbReference type="OrthoDB" id="111691at2"/>
<keyword evidence="1" id="KW-0812">Transmembrane</keyword>